<feature type="active site" evidence="5">
    <location>
        <position position="261"/>
    </location>
</feature>
<evidence type="ECO:0000256" key="5">
    <source>
        <dbReference type="PIRSR" id="PIRSR036492-1"/>
    </source>
</evidence>
<dbReference type="GO" id="GO:0004029">
    <property type="term" value="F:aldehyde dehydrogenase (NAD+) activity"/>
    <property type="evidence" value="ECO:0007669"/>
    <property type="project" value="TreeGrafter"/>
</dbReference>
<evidence type="ECO:0000256" key="6">
    <source>
        <dbReference type="PROSITE-ProRule" id="PRU10007"/>
    </source>
</evidence>
<dbReference type="Pfam" id="PF00171">
    <property type="entry name" value="Aldedh"/>
    <property type="match status" value="1"/>
</dbReference>
<dbReference type="InterPro" id="IPR029510">
    <property type="entry name" value="Ald_DH_CS_GLU"/>
</dbReference>
<keyword evidence="2 4" id="KW-0560">Oxidoreductase</keyword>
<dbReference type="PROSITE" id="PS00070">
    <property type="entry name" value="ALDEHYDE_DEHYDR_CYS"/>
    <property type="match status" value="1"/>
</dbReference>
<dbReference type="InterPro" id="IPR016161">
    <property type="entry name" value="Ald_DH/histidinol_DH"/>
</dbReference>
<dbReference type="Gene3D" id="3.40.309.10">
    <property type="entry name" value="Aldehyde Dehydrogenase, Chain A, domain 2"/>
    <property type="match status" value="1"/>
</dbReference>
<dbReference type="InterPro" id="IPR016162">
    <property type="entry name" value="Ald_DH_N"/>
</dbReference>
<evidence type="ECO:0000256" key="7">
    <source>
        <dbReference type="RuleBase" id="RU003345"/>
    </source>
</evidence>
<keyword evidence="3" id="KW-0520">NAD</keyword>
<dbReference type="EMBL" id="JAHHHV010000066">
    <property type="protein sequence ID" value="MBW4466137.1"/>
    <property type="molecule type" value="Genomic_DNA"/>
</dbReference>
<dbReference type="GO" id="GO:0005737">
    <property type="term" value="C:cytoplasm"/>
    <property type="evidence" value="ECO:0007669"/>
    <property type="project" value="TreeGrafter"/>
</dbReference>
<dbReference type="InterPro" id="IPR015590">
    <property type="entry name" value="Aldehyde_DH_dom"/>
</dbReference>
<protein>
    <recommendedName>
        <fullName evidence="4">Aldehyde dehydrogenase</fullName>
    </recommendedName>
</protein>
<dbReference type="Proteomes" id="UP000707356">
    <property type="component" value="Unassembled WGS sequence"/>
</dbReference>
<dbReference type="InterPro" id="IPR016163">
    <property type="entry name" value="Ald_DH_C"/>
</dbReference>
<feature type="domain" description="Aldehyde dehydrogenase" evidence="8">
    <location>
        <begin position="24"/>
        <end position="452"/>
    </location>
</feature>
<gene>
    <name evidence="9" type="ORF">KME07_11975</name>
</gene>
<dbReference type="FunFam" id="3.40.309.10:FF:000003">
    <property type="entry name" value="Aldehyde dehydrogenase"/>
    <property type="match status" value="1"/>
</dbReference>
<sequence length="480" mass="52575">MVQAAPLNQDQDQDQAHVDGQIGKLLRRQRNYFDQGTTQPIEFRLAQLKALKQAILDHQPEILSALKADLHKPELEAYLTEIGVTKEINYAIQRLRHWAKPKSVSLPLEQLPAKGRIYAEPLGVVLIIGPWNYPFQLMISPLIGAIAAGNCALLKPSELAPQTSRVIAQLIRATFDPAYIAVAEGGLEVSQALLAEKFDHIFFTGGTQIGRVVMAAAAQQLTPVTLELGGKSPCIVDSDIQLEYTARRIVWGKFLNAGQTCIAPDYLLVNRQIKPALLAAMQQAIREFYGDDPAQSPDYARIVNDRHFGRLSQLLPGNSAGNSAGKLIAGGTTDAAQRYMAPTILDQVTPEAAVMQDEIFGPILPVLDYGDISEAIALIKSRPKPLALYLFTRNAKLQARVLSQTSSGGVCINDTIMQIAASSLPFGGVGESGMGRYHGKASFDTFSHYKSVLVKNFWLDIKWRYAPYAGKLELFKKIIG</sequence>
<reference evidence="9" key="2">
    <citation type="journal article" date="2022" name="Microbiol. Resour. Announc.">
        <title>Metagenome Sequencing to Explore Phylogenomics of Terrestrial Cyanobacteria.</title>
        <authorList>
            <person name="Ward R.D."/>
            <person name="Stajich J.E."/>
            <person name="Johansen J.R."/>
            <person name="Huntemann M."/>
            <person name="Clum A."/>
            <person name="Foster B."/>
            <person name="Foster B."/>
            <person name="Roux S."/>
            <person name="Palaniappan K."/>
            <person name="Varghese N."/>
            <person name="Mukherjee S."/>
            <person name="Reddy T.B.K."/>
            <person name="Daum C."/>
            <person name="Copeland A."/>
            <person name="Chen I.A."/>
            <person name="Ivanova N.N."/>
            <person name="Kyrpides N.C."/>
            <person name="Shapiro N."/>
            <person name="Eloe-Fadrosh E.A."/>
            <person name="Pietrasiak N."/>
        </authorList>
    </citation>
    <scope>NUCLEOTIDE SEQUENCE</scope>
    <source>
        <strain evidence="9">GSE-TBD4-15B</strain>
    </source>
</reference>
<organism evidence="9 10">
    <name type="scientific">Pegethrix bostrychoides GSE-TBD4-15B</name>
    <dbReference type="NCBI Taxonomy" id="2839662"/>
    <lineage>
        <taxon>Bacteria</taxon>
        <taxon>Bacillati</taxon>
        <taxon>Cyanobacteriota</taxon>
        <taxon>Cyanophyceae</taxon>
        <taxon>Oculatellales</taxon>
        <taxon>Oculatellaceae</taxon>
        <taxon>Pegethrix</taxon>
    </lineage>
</organism>
<comment type="caution">
    <text evidence="9">The sequence shown here is derived from an EMBL/GenBank/DDBJ whole genome shotgun (WGS) entry which is preliminary data.</text>
</comment>
<evidence type="ECO:0000256" key="2">
    <source>
        <dbReference type="ARBA" id="ARBA00023002"/>
    </source>
</evidence>
<evidence type="ECO:0000256" key="4">
    <source>
        <dbReference type="PIRNR" id="PIRNR036492"/>
    </source>
</evidence>
<dbReference type="GO" id="GO:0006081">
    <property type="term" value="P:aldehyde metabolic process"/>
    <property type="evidence" value="ECO:0007669"/>
    <property type="project" value="InterPro"/>
</dbReference>
<dbReference type="CDD" id="cd07136">
    <property type="entry name" value="ALDH_YwdH-P39616"/>
    <property type="match status" value="1"/>
</dbReference>
<evidence type="ECO:0000259" key="8">
    <source>
        <dbReference type="Pfam" id="PF00171"/>
    </source>
</evidence>
<feature type="active site" evidence="5 6">
    <location>
        <position position="227"/>
    </location>
</feature>
<dbReference type="FunFam" id="3.40.605.10:FF:000004">
    <property type="entry name" value="Aldehyde dehydrogenase"/>
    <property type="match status" value="1"/>
</dbReference>
<evidence type="ECO:0000313" key="10">
    <source>
        <dbReference type="Proteomes" id="UP000707356"/>
    </source>
</evidence>
<dbReference type="SUPFAM" id="SSF53720">
    <property type="entry name" value="ALDH-like"/>
    <property type="match status" value="1"/>
</dbReference>
<dbReference type="Gene3D" id="3.40.605.10">
    <property type="entry name" value="Aldehyde Dehydrogenase, Chain A, domain 1"/>
    <property type="match status" value="1"/>
</dbReference>
<dbReference type="InterPro" id="IPR012394">
    <property type="entry name" value="Aldehyde_DH_NAD(P)"/>
</dbReference>
<comment type="similarity">
    <text evidence="1 4 7">Belongs to the aldehyde dehydrogenase family.</text>
</comment>
<dbReference type="PANTHER" id="PTHR43570">
    <property type="entry name" value="ALDEHYDE DEHYDROGENASE"/>
    <property type="match status" value="1"/>
</dbReference>
<dbReference type="InterPro" id="IPR016160">
    <property type="entry name" value="Ald_DH_CS_CYS"/>
</dbReference>
<reference evidence="9" key="1">
    <citation type="submission" date="2021-05" db="EMBL/GenBank/DDBJ databases">
        <authorList>
            <person name="Pietrasiak N."/>
            <person name="Ward R."/>
            <person name="Stajich J.E."/>
            <person name="Kurbessoian T."/>
        </authorList>
    </citation>
    <scope>NUCLEOTIDE SEQUENCE</scope>
    <source>
        <strain evidence="9">GSE-TBD4-15B</strain>
    </source>
</reference>
<dbReference type="PIRSF" id="PIRSF036492">
    <property type="entry name" value="ALDH"/>
    <property type="match status" value="1"/>
</dbReference>
<dbReference type="AlphaFoldDB" id="A0A951PB91"/>
<dbReference type="PROSITE" id="PS00687">
    <property type="entry name" value="ALDEHYDE_DEHYDR_GLU"/>
    <property type="match status" value="1"/>
</dbReference>
<evidence type="ECO:0000313" key="9">
    <source>
        <dbReference type="EMBL" id="MBW4466137.1"/>
    </source>
</evidence>
<proteinExistence type="inferred from homology"/>
<evidence type="ECO:0000256" key="1">
    <source>
        <dbReference type="ARBA" id="ARBA00009986"/>
    </source>
</evidence>
<dbReference type="PANTHER" id="PTHR43570:SF16">
    <property type="entry name" value="ALDEHYDE DEHYDROGENASE TYPE III, ISOFORM Q"/>
    <property type="match status" value="1"/>
</dbReference>
<accession>A0A951PB91</accession>
<evidence type="ECO:0000256" key="3">
    <source>
        <dbReference type="ARBA" id="ARBA00023027"/>
    </source>
</evidence>
<name>A0A951PB91_9CYAN</name>